<protein>
    <submittedName>
        <fullName evidence="1">Uncharacterized protein</fullName>
    </submittedName>
</protein>
<dbReference type="Proteomes" id="UP000184474">
    <property type="component" value="Unassembled WGS sequence"/>
</dbReference>
<dbReference type="STRING" id="156994.SAMN04488028_101268"/>
<proteinExistence type="predicted"/>
<keyword evidence="2" id="KW-1185">Reference proteome</keyword>
<organism evidence="1 2">
    <name type="scientific">Reichenbachiella agariperforans</name>
    <dbReference type="NCBI Taxonomy" id="156994"/>
    <lineage>
        <taxon>Bacteria</taxon>
        <taxon>Pseudomonadati</taxon>
        <taxon>Bacteroidota</taxon>
        <taxon>Cytophagia</taxon>
        <taxon>Cytophagales</taxon>
        <taxon>Reichenbachiellaceae</taxon>
        <taxon>Reichenbachiella</taxon>
    </lineage>
</organism>
<evidence type="ECO:0000313" key="1">
    <source>
        <dbReference type="EMBL" id="SHJ48496.1"/>
    </source>
</evidence>
<name>A0A1M6JPD7_REIAG</name>
<dbReference type="EMBL" id="FRAA01000001">
    <property type="protein sequence ID" value="SHJ48496.1"/>
    <property type="molecule type" value="Genomic_DNA"/>
</dbReference>
<gene>
    <name evidence="1" type="ORF">SAMN04488028_101268</name>
</gene>
<reference evidence="2" key="1">
    <citation type="submission" date="2016-11" db="EMBL/GenBank/DDBJ databases">
        <authorList>
            <person name="Varghese N."/>
            <person name="Submissions S."/>
        </authorList>
    </citation>
    <scope>NUCLEOTIDE SEQUENCE [LARGE SCALE GENOMIC DNA]</scope>
    <source>
        <strain evidence="2">DSM 26134</strain>
    </source>
</reference>
<sequence>MGKSSETEVGGNESDHVFYGGKSYWILLYSFCDQRPLYIKCYIYFSLNIGVGLS</sequence>
<accession>A0A1M6JPD7</accession>
<evidence type="ECO:0000313" key="2">
    <source>
        <dbReference type="Proteomes" id="UP000184474"/>
    </source>
</evidence>
<dbReference type="AlphaFoldDB" id="A0A1M6JPD7"/>